<protein>
    <submittedName>
        <fullName evidence="1">Uncharacterized protein</fullName>
    </submittedName>
</protein>
<evidence type="ECO:0000313" key="1">
    <source>
        <dbReference type="EMBL" id="JAH95186.1"/>
    </source>
</evidence>
<dbReference type="EMBL" id="GBXM01013391">
    <property type="protein sequence ID" value="JAH95186.1"/>
    <property type="molecule type" value="Transcribed_RNA"/>
</dbReference>
<reference evidence="1" key="2">
    <citation type="journal article" date="2015" name="Fish Shellfish Immunol.">
        <title>Early steps in the European eel (Anguilla anguilla)-Vibrio vulnificus interaction in the gills: Role of the RtxA13 toxin.</title>
        <authorList>
            <person name="Callol A."/>
            <person name="Pajuelo D."/>
            <person name="Ebbesson L."/>
            <person name="Teles M."/>
            <person name="MacKenzie S."/>
            <person name="Amaro C."/>
        </authorList>
    </citation>
    <scope>NUCLEOTIDE SEQUENCE</scope>
</reference>
<dbReference type="AlphaFoldDB" id="A0A0E9WY91"/>
<organism evidence="1">
    <name type="scientific">Anguilla anguilla</name>
    <name type="common">European freshwater eel</name>
    <name type="synonym">Muraena anguilla</name>
    <dbReference type="NCBI Taxonomy" id="7936"/>
    <lineage>
        <taxon>Eukaryota</taxon>
        <taxon>Metazoa</taxon>
        <taxon>Chordata</taxon>
        <taxon>Craniata</taxon>
        <taxon>Vertebrata</taxon>
        <taxon>Euteleostomi</taxon>
        <taxon>Actinopterygii</taxon>
        <taxon>Neopterygii</taxon>
        <taxon>Teleostei</taxon>
        <taxon>Anguilliformes</taxon>
        <taxon>Anguillidae</taxon>
        <taxon>Anguilla</taxon>
    </lineage>
</organism>
<name>A0A0E9WY91_ANGAN</name>
<accession>A0A0E9WY91</accession>
<reference evidence="1" key="1">
    <citation type="submission" date="2014-11" db="EMBL/GenBank/DDBJ databases">
        <authorList>
            <person name="Amaro Gonzalez C."/>
        </authorList>
    </citation>
    <scope>NUCLEOTIDE SEQUENCE</scope>
</reference>
<proteinExistence type="predicted"/>
<sequence>MCQGCVNLLSRPVSICCTKSAVKLSEILTAPPSWFFKMFFEEMTDGLCVI</sequence>